<reference evidence="2 3" key="1">
    <citation type="submission" date="2019-07" db="EMBL/GenBank/DDBJ databases">
        <title>De Novo Assembly of kiwifruit Actinidia rufa.</title>
        <authorList>
            <person name="Sugita-Konishi S."/>
            <person name="Sato K."/>
            <person name="Mori E."/>
            <person name="Abe Y."/>
            <person name="Kisaki G."/>
            <person name="Hamano K."/>
            <person name="Suezawa K."/>
            <person name="Otani M."/>
            <person name="Fukuda T."/>
            <person name="Manabe T."/>
            <person name="Gomi K."/>
            <person name="Tabuchi M."/>
            <person name="Akimitsu K."/>
            <person name="Kataoka I."/>
        </authorList>
    </citation>
    <scope>NUCLEOTIDE SEQUENCE [LARGE SCALE GENOMIC DNA]</scope>
    <source>
        <strain evidence="3">cv. Fuchu</strain>
    </source>
</reference>
<name>A0A7J0G680_9ERIC</name>
<dbReference type="OrthoDB" id="10598493at2759"/>
<proteinExistence type="predicted"/>
<dbReference type="EMBL" id="BJWL01000018">
    <property type="protein sequence ID" value="GFZ06277.1"/>
    <property type="molecule type" value="Genomic_DNA"/>
</dbReference>
<feature type="region of interest" description="Disordered" evidence="1">
    <location>
        <begin position="335"/>
        <end position="356"/>
    </location>
</feature>
<gene>
    <name evidence="2" type="ORF">Acr_18g0004470</name>
</gene>
<evidence type="ECO:0000256" key="1">
    <source>
        <dbReference type="SAM" id="MobiDB-lite"/>
    </source>
</evidence>
<organism evidence="2 3">
    <name type="scientific">Actinidia rufa</name>
    <dbReference type="NCBI Taxonomy" id="165716"/>
    <lineage>
        <taxon>Eukaryota</taxon>
        <taxon>Viridiplantae</taxon>
        <taxon>Streptophyta</taxon>
        <taxon>Embryophyta</taxon>
        <taxon>Tracheophyta</taxon>
        <taxon>Spermatophyta</taxon>
        <taxon>Magnoliopsida</taxon>
        <taxon>eudicotyledons</taxon>
        <taxon>Gunneridae</taxon>
        <taxon>Pentapetalae</taxon>
        <taxon>asterids</taxon>
        <taxon>Ericales</taxon>
        <taxon>Actinidiaceae</taxon>
        <taxon>Actinidia</taxon>
    </lineage>
</organism>
<keyword evidence="3" id="KW-1185">Reference proteome</keyword>
<dbReference type="Proteomes" id="UP000585474">
    <property type="component" value="Unassembled WGS sequence"/>
</dbReference>
<comment type="caution">
    <text evidence="2">The sequence shown here is derived from an EMBL/GenBank/DDBJ whole genome shotgun (WGS) entry which is preliminary data.</text>
</comment>
<evidence type="ECO:0000313" key="3">
    <source>
        <dbReference type="Proteomes" id="UP000585474"/>
    </source>
</evidence>
<protein>
    <submittedName>
        <fullName evidence="2">Uncharacterized protein</fullName>
    </submittedName>
</protein>
<accession>A0A7J0G680</accession>
<sequence length="588" mass="65241">MVADRRRSIMQVTFCPLTSHLEITPAAIRPSFYNGHSFELVDERHLGANESFGLDGEKYPPTLLHPFDDLLDHCFGFHRLLPKPSPRWLSSFKLTCFFSQNINLNRVQLLVCDDRALENFRADHSVPVDPDAKEGDGALPPYLYAAQEGAGQPFLQWQSLPASEGSQPTANEEFRPRDDGLWSFPRYNGSILDRFNDKFKFRFDNCKESIRAANNSLPPLRIEGRAPQREAFSHEVSGREKGYAMSSLGRNSLDHIGDEREEETSGQLILNKRRSQMGLVPNSEGTPFLVPVSSLDNEDDLVCALRLSVCETRAAGTSLSEGRCHEFGATGVDSGSLRVSMPGKRKGKEPLEGTPKRPWKETSFVGVAKLWKPEFFICELDRQVTVTDYARDLDTSLAHVHAVMLPSDSATLADEPWDLMRNLLVMQHVQVNVVISLLPDLAVLGCQLCVCNPGLSEGCCCRGCSCRASIGGIWPLCMSGFSLEGQSGKGQQQQAELDVPEDNPIWVQDAPAPMFPESPTPYSQLILLGFDEEEFLNRLEEDEVAPEPVPGLTATLDIKVADLAEEVRGAVAEASWIRTYSNDKILNS</sequence>
<evidence type="ECO:0000313" key="2">
    <source>
        <dbReference type="EMBL" id="GFZ06277.1"/>
    </source>
</evidence>
<dbReference type="AlphaFoldDB" id="A0A7J0G680"/>